<protein>
    <submittedName>
        <fullName evidence="6">LysR family transcriptional regulator</fullName>
    </submittedName>
</protein>
<proteinExistence type="inferred from homology"/>
<dbReference type="FunFam" id="1.10.10.10:FF:000001">
    <property type="entry name" value="LysR family transcriptional regulator"/>
    <property type="match status" value="1"/>
</dbReference>
<evidence type="ECO:0000313" key="6">
    <source>
        <dbReference type="EMBL" id="GGF49910.1"/>
    </source>
</evidence>
<dbReference type="PROSITE" id="PS50931">
    <property type="entry name" value="HTH_LYSR"/>
    <property type="match status" value="1"/>
</dbReference>
<dbReference type="SUPFAM" id="SSF46785">
    <property type="entry name" value="Winged helix' DNA-binding domain"/>
    <property type="match status" value="1"/>
</dbReference>
<dbReference type="RefSeq" id="WP_188780059.1">
    <property type="nucleotide sequence ID" value="NZ_BMKQ01000001.1"/>
</dbReference>
<dbReference type="GO" id="GO:0003700">
    <property type="term" value="F:DNA-binding transcription factor activity"/>
    <property type="evidence" value="ECO:0007669"/>
    <property type="project" value="InterPro"/>
</dbReference>
<feature type="domain" description="HTH lysR-type" evidence="5">
    <location>
        <begin position="1"/>
        <end position="58"/>
    </location>
</feature>
<dbReference type="InterPro" id="IPR036388">
    <property type="entry name" value="WH-like_DNA-bd_sf"/>
</dbReference>
<dbReference type="InterPro" id="IPR036390">
    <property type="entry name" value="WH_DNA-bd_sf"/>
</dbReference>
<keyword evidence="2" id="KW-0805">Transcription regulation</keyword>
<name>A0A917BMU8_9ACTN</name>
<keyword evidence="4" id="KW-0804">Transcription</keyword>
<reference evidence="6" key="2">
    <citation type="submission" date="2020-09" db="EMBL/GenBank/DDBJ databases">
        <authorList>
            <person name="Sun Q."/>
            <person name="Zhou Y."/>
        </authorList>
    </citation>
    <scope>NUCLEOTIDE SEQUENCE</scope>
    <source>
        <strain evidence="6">CGMCC 1.16067</strain>
    </source>
</reference>
<dbReference type="PANTHER" id="PTHR30346:SF0">
    <property type="entry name" value="HCA OPERON TRANSCRIPTIONAL ACTIVATOR HCAR"/>
    <property type="match status" value="1"/>
</dbReference>
<reference evidence="6" key="1">
    <citation type="journal article" date="2014" name="Int. J. Syst. Evol. Microbiol.">
        <title>Complete genome sequence of Corynebacterium casei LMG S-19264T (=DSM 44701T), isolated from a smear-ripened cheese.</title>
        <authorList>
            <consortium name="US DOE Joint Genome Institute (JGI-PGF)"/>
            <person name="Walter F."/>
            <person name="Albersmeier A."/>
            <person name="Kalinowski J."/>
            <person name="Ruckert C."/>
        </authorList>
    </citation>
    <scope>NUCLEOTIDE SEQUENCE</scope>
    <source>
        <strain evidence="6">CGMCC 1.16067</strain>
    </source>
</reference>
<dbReference type="Proteomes" id="UP000649179">
    <property type="component" value="Unassembled WGS sequence"/>
</dbReference>
<evidence type="ECO:0000256" key="1">
    <source>
        <dbReference type="ARBA" id="ARBA00009437"/>
    </source>
</evidence>
<evidence type="ECO:0000256" key="2">
    <source>
        <dbReference type="ARBA" id="ARBA00023015"/>
    </source>
</evidence>
<accession>A0A917BMU8</accession>
<sequence>MDLRLLEYFVAVAEERSIGRAADRLAMTQPPLSRAVQRLERELGVRLLERTNAGVTVTPAGEVLLREAIAVLDRVDLLRRRVAHDDPRRIAVGTLADAADLVGARLVAAYREQRPDVTVEVHEADLSDPTAGLRSGLVDAAITRTPFDDDGLQLRELARQEVGLVVRAEDPLAREEVVRVADLVDRRWVRLPEGTDQRWLDYWTGPGGAPPDVPPVRTISECVQGVLWNQMTALAPLDQVLPPGLVTVPVTDREPNLIVLAWRADDPHPLVRALVETADRVLGRPGRTG</sequence>
<dbReference type="GO" id="GO:0003677">
    <property type="term" value="F:DNA binding"/>
    <property type="evidence" value="ECO:0007669"/>
    <property type="project" value="UniProtKB-KW"/>
</dbReference>
<dbReference type="AlphaFoldDB" id="A0A917BMU8"/>
<evidence type="ECO:0000256" key="3">
    <source>
        <dbReference type="ARBA" id="ARBA00023125"/>
    </source>
</evidence>
<evidence type="ECO:0000259" key="5">
    <source>
        <dbReference type="PROSITE" id="PS50931"/>
    </source>
</evidence>
<dbReference type="Gene3D" id="1.10.10.10">
    <property type="entry name" value="Winged helix-like DNA-binding domain superfamily/Winged helix DNA-binding domain"/>
    <property type="match status" value="1"/>
</dbReference>
<keyword evidence="3" id="KW-0238">DNA-binding</keyword>
<dbReference type="Pfam" id="PF03466">
    <property type="entry name" value="LysR_substrate"/>
    <property type="match status" value="1"/>
</dbReference>
<dbReference type="InterPro" id="IPR000847">
    <property type="entry name" value="LysR_HTH_N"/>
</dbReference>
<dbReference type="Pfam" id="PF00126">
    <property type="entry name" value="HTH_1"/>
    <property type="match status" value="1"/>
</dbReference>
<dbReference type="SUPFAM" id="SSF53850">
    <property type="entry name" value="Periplasmic binding protein-like II"/>
    <property type="match status" value="1"/>
</dbReference>
<keyword evidence="7" id="KW-1185">Reference proteome</keyword>
<dbReference type="EMBL" id="BMKQ01000001">
    <property type="protein sequence ID" value="GGF49910.1"/>
    <property type="molecule type" value="Genomic_DNA"/>
</dbReference>
<dbReference type="Gene3D" id="3.40.190.10">
    <property type="entry name" value="Periplasmic binding protein-like II"/>
    <property type="match status" value="2"/>
</dbReference>
<evidence type="ECO:0000256" key="4">
    <source>
        <dbReference type="ARBA" id="ARBA00023163"/>
    </source>
</evidence>
<evidence type="ECO:0000313" key="7">
    <source>
        <dbReference type="Proteomes" id="UP000649179"/>
    </source>
</evidence>
<gene>
    <name evidence="6" type="ORF">GCM10011519_24890</name>
</gene>
<comment type="similarity">
    <text evidence="1">Belongs to the LysR transcriptional regulatory family.</text>
</comment>
<organism evidence="6 7">
    <name type="scientific">Marmoricola endophyticus</name>
    <dbReference type="NCBI Taxonomy" id="2040280"/>
    <lineage>
        <taxon>Bacteria</taxon>
        <taxon>Bacillati</taxon>
        <taxon>Actinomycetota</taxon>
        <taxon>Actinomycetes</taxon>
        <taxon>Propionibacteriales</taxon>
        <taxon>Nocardioidaceae</taxon>
        <taxon>Marmoricola</taxon>
    </lineage>
</organism>
<dbReference type="PANTHER" id="PTHR30346">
    <property type="entry name" value="TRANSCRIPTIONAL DUAL REGULATOR HCAR-RELATED"/>
    <property type="match status" value="1"/>
</dbReference>
<dbReference type="InterPro" id="IPR005119">
    <property type="entry name" value="LysR_subst-bd"/>
</dbReference>
<dbReference type="PRINTS" id="PR00039">
    <property type="entry name" value="HTHLYSR"/>
</dbReference>
<comment type="caution">
    <text evidence="6">The sequence shown here is derived from an EMBL/GenBank/DDBJ whole genome shotgun (WGS) entry which is preliminary data.</text>
</comment>
<dbReference type="GO" id="GO:0032993">
    <property type="term" value="C:protein-DNA complex"/>
    <property type="evidence" value="ECO:0007669"/>
    <property type="project" value="TreeGrafter"/>
</dbReference>
<dbReference type="CDD" id="cd08414">
    <property type="entry name" value="PBP2_LTTR_aromatics_like"/>
    <property type="match status" value="1"/>
</dbReference>